<accession>A0ABY5RNR5</accession>
<sequence length="60" mass="6624">MRIQISACTDKVFEVGLLPLAHLTESSASAVNDNATRPPIKSKARLHWKRAAFLAQHAVR</sequence>
<gene>
    <name evidence="1" type="ORF">HPT29_015950</name>
</gene>
<evidence type="ECO:0000313" key="1">
    <source>
        <dbReference type="EMBL" id="UVF18006.1"/>
    </source>
</evidence>
<dbReference type="Proteomes" id="UP001017257">
    <property type="component" value="Chromosome"/>
</dbReference>
<keyword evidence="2" id="KW-1185">Reference proteome</keyword>
<reference evidence="1" key="1">
    <citation type="submission" date="2022-08" db="EMBL/GenBank/DDBJ databases">
        <title>Microvirga terrae sp. nov., isolated from soil.</title>
        <authorList>
            <person name="Kim K.H."/>
            <person name="Seo Y.L."/>
            <person name="Kim J.M."/>
            <person name="Lee J.K."/>
            <person name="Han D.M."/>
            <person name="Jeon C.O."/>
        </authorList>
    </citation>
    <scope>NUCLEOTIDE SEQUENCE</scope>
    <source>
        <strain evidence="1">R24</strain>
    </source>
</reference>
<evidence type="ECO:0000313" key="2">
    <source>
        <dbReference type="Proteomes" id="UP001017257"/>
    </source>
</evidence>
<organism evidence="1 2">
    <name type="scientific">Microvirga terrae</name>
    <dbReference type="NCBI Taxonomy" id="2740529"/>
    <lineage>
        <taxon>Bacteria</taxon>
        <taxon>Pseudomonadati</taxon>
        <taxon>Pseudomonadota</taxon>
        <taxon>Alphaproteobacteria</taxon>
        <taxon>Hyphomicrobiales</taxon>
        <taxon>Methylobacteriaceae</taxon>
        <taxon>Microvirga</taxon>
    </lineage>
</organism>
<dbReference type="EMBL" id="CP102845">
    <property type="protein sequence ID" value="UVF18006.1"/>
    <property type="molecule type" value="Genomic_DNA"/>
</dbReference>
<protein>
    <submittedName>
        <fullName evidence="1">Uncharacterized protein</fullName>
    </submittedName>
</protein>
<dbReference type="RefSeq" id="WP_173949115.1">
    <property type="nucleotide sequence ID" value="NZ_CP102845.1"/>
</dbReference>
<proteinExistence type="predicted"/>
<name>A0ABY5RNR5_9HYPH</name>